<organism evidence="1 2">
    <name type="scientific">Ambrosiozyma monospora</name>
    <name type="common">Yeast</name>
    <name type="synonym">Endomycopsis monosporus</name>
    <dbReference type="NCBI Taxonomy" id="43982"/>
    <lineage>
        <taxon>Eukaryota</taxon>
        <taxon>Fungi</taxon>
        <taxon>Dikarya</taxon>
        <taxon>Ascomycota</taxon>
        <taxon>Saccharomycotina</taxon>
        <taxon>Pichiomycetes</taxon>
        <taxon>Pichiales</taxon>
        <taxon>Pichiaceae</taxon>
        <taxon>Ambrosiozyma</taxon>
    </lineage>
</organism>
<reference evidence="1" key="1">
    <citation type="submission" date="2023-04" db="EMBL/GenBank/DDBJ databases">
        <title>Ambrosiozyma monospora NBRC 10751.</title>
        <authorList>
            <person name="Ichikawa N."/>
            <person name="Sato H."/>
            <person name="Tonouchi N."/>
        </authorList>
    </citation>
    <scope>NUCLEOTIDE SEQUENCE</scope>
    <source>
        <strain evidence="1">NBRC 10751</strain>
    </source>
</reference>
<accession>A0ACB5TJG9</accession>
<dbReference type="Proteomes" id="UP001165064">
    <property type="component" value="Unassembled WGS sequence"/>
</dbReference>
<gene>
    <name evidence="1" type="ORF">Amon02_000861300</name>
</gene>
<keyword evidence="2" id="KW-1185">Reference proteome</keyword>
<sequence>MLTFTSSPLWDPLTRYFYKKSFDNDGDTKVTDETKKQLMELSVKLRASVFDIDGQLSLMHGQLVNSVMNHLDWYGDHPVFELHLNNIRFKRAVAAVGCYGDLNLYKDQFLLTDHSSGSGSGPGSGSHEI</sequence>
<dbReference type="EMBL" id="BSXS01007711">
    <property type="protein sequence ID" value="GME89947.1"/>
    <property type="molecule type" value="Genomic_DNA"/>
</dbReference>
<comment type="caution">
    <text evidence="1">The sequence shown here is derived from an EMBL/GenBank/DDBJ whole genome shotgun (WGS) entry which is preliminary data.</text>
</comment>
<proteinExistence type="predicted"/>
<evidence type="ECO:0000313" key="1">
    <source>
        <dbReference type="EMBL" id="GME89947.1"/>
    </source>
</evidence>
<protein>
    <submittedName>
        <fullName evidence="1">Unnamed protein product</fullName>
    </submittedName>
</protein>
<name>A0ACB5TJG9_AMBMO</name>
<evidence type="ECO:0000313" key="2">
    <source>
        <dbReference type="Proteomes" id="UP001165064"/>
    </source>
</evidence>